<proteinExistence type="predicted"/>
<reference evidence="1 2" key="2">
    <citation type="submission" date="2024-10" db="EMBL/GenBank/DDBJ databases">
        <authorList>
            <person name="Ryan C."/>
        </authorList>
    </citation>
    <scope>NUCLEOTIDE SEQUENCE [LARGE SCALE GENOMIC DNA]</scope>
</reference>
<name>A0ABC9EVR4_9POAL</name>
<organism evidence="1 2">
    <name type="scientific">Urochloa decumbens</name>
    <dbReference type="NCBI Taxonomy" id="240449"/>
    <lineage>
        <taxon>Eukaryota</taxon>
        <taxon>Viridiplantae</taxon>
        <taxon>Streptophyta</taxon>
        <taxon>Embryophyta</taxon>
        <taxon>Tracheophyta</taxon>
        <taxon>Spermatophyta</taxon>
        <taxon>Magnoliopsida</taxon>
        <taxon>Liliopsida</taxon>
        <taxon>Poales</taxon>
        <taxon>Poaceae</taxon>
        <taxon>PACMAD clade</taxon>
        <taxon>Panicoideae</taxon>
        <taxon>Panicodae</taxon>
        <taxon>Paniceae</taxon>
        <taxon>Melinidinae</taxon>
        <taxon>Urochloa</taxon>
    </lineage>
</organism>
<dbReference type="EMBL" id="OZ075115">
    <property type="protein sequence ID" value="CAL5064156.1"/>
    <property type="molecule type" value="Genomic_DNA"/>
</dbReference>
<evidence type="ECO:0000313" key="2">
    <source>
        <dbReference type="Proteomes" id="UP001497457"/>
    </source>
</evidence>
<keyword evidence="2" id="KW-1185">Reference proteome</keyword>
<dbReference type="Proteomes" id="UP001497457">
    <property type="component" value="Chromosome 5rd"/>
</dbReference>
<sequence length="221" mass="24817">MTARIFKLARKSMVVVVDTKDADAYSSGCVMIKDKVVTLVASSAFVKGREMRLKVVFFDRIELEATVVAVRDSFCLLRTAFHSECKAIRLLKEEEGVVPQSTFMFAPQSRTTTRRIFTYATTETLESYLNIESDLAENSTNYFMVSCSYFGKTRFGINRLTAPPVFTMWGRTAGIVLQDCRVAGPGAEMKVTLKARHVRELMMLVDPPAASTGPRKKRKRS</sequence>
<protein>
    <submittedName>
        <fullName evidence="1">Uncharacterized protein</fullName>
    </submittedName>
</protein>
<evidence type="ECO:0000313" key="1">
    <source>
        <dbReference type="EMBL" id="CAL5064156.1"/>
    </source>
</evidence>
<gene>
    <name evidence="1" type="ORF">URODEC1_LOCUS99317</name>
</gene>
<reference evidence="2" key="1">
    <citation type="submission" date="2024-06" db="EMBL/GenBank/DDBJ databases">
        <authorList>
            <person name="Ryan C."/>
        </authorList>
    </citation>
    <scope>NUCLEOTIDE SEQUENCE [LARGE SCALE GENOMIC DNA]</scope>
</reference>
<accession>A0ABC9EVR4</accession>
<dbReference type="AlphaFoldDB" id="A0ABC9EVR4"/>